<dbReference type="CTD" id="20324483"/>
<protein>
    <submittedName>
        <fullName evidence="1">Uncharacterized protein</fullName>
    </submittedName>
</protein>
<evidence type="ECO:0000313" key="2">
    <source>
        <dbReference type="Proteomes" id="UP000054324"/>
    </source>
</evidence>
<gene>
    <name evidence="1" type="ORF">T265_10315</name>
</gene>
<name>A0A074Z2X2_OPIVI</name>
<dbReference type="RefSeq" id="XP_009174914.1">
    <property type="nucleotide sequence ID" value="XM_009176650.1"/>
</dbReference>
<dbReference type="KEGG" id="ovi:T265_10315"/>
<keyword evidence="2" id="KW-1185">Reference proteome</keyword>
<sequence>MAPELDARNPYRPTQTPMRSTSRILHVFRGQSHGCASCCDGNFVAGGTHGTFTIEFPTTDTFNRQSMAKMRDSIQKYKQVRRTPPTSSSVCFTCSDTNHMTSPNEIVQSTQFEELRVSGIPTNVSR</sequence>
<dbReference type="EMBL" id="KL596974">
    <property type="protein sequence ID" value="KER21343.1"/>
    <property type="molecule type" value="Genomic_DNA"/>
</dbReference>
<proteinExistence type="predicted"/>
<accession>A0A074Z2X2</accession>
<evidence type="ECO:0000313" key="1">
    <source>
        <dbReference type="EMBL" id="KER21343.1"/>
    </source>
</evidence>
<dbReference type="AlphaFoldDB" id="A0A074Z2X2"/>
<dbReference type="GeneID" id="20324483"/>
<dbReference type="Proteomes" id="UP000054324">
    <property type="component" value="Unassembled WGS sequence"/>
</dbReference>
<organism evidence="1 2">
    <name type="scientific">Opisthorchis viverrini</name>
    <name type="common">Southeast Asian liver fluke</name>
    <dbReference type="NCBI Taxonomy" id="6198"/>
    <lineage>
        <taxon>Eukaryota</taxon>
        <taxon>Metazoa</taxon>
        <taxon>Spiralia</taxon>
        <taxon>Lophotrochozoa</taxon>
        <taxon>Platyhelminthes</taxon>
        <taxon>Trematoda</taxon>
        <taxon>Digenea</taxon>
        <taxon>Opisthorchiida</taxon>
        <taxon>Opisthorchiata</taxon>
        <taxon>Opisthorchiidae</taxon>
        <taxon>Opisthorchis</taxon>
    </lineage>
</organism>
<reference evidence="1 2" key="1">
    <citation type="submission" date="2013-11" db="EMBL/GenBank/DDBJ databases">
        <title>Opisthorchis viverrini - life in the bile duct.</title>
        <authorList>
            <person name="Young N.D."/>
            <person name="Nagarajan N."/>
            <person name="Lin S.J."/>
            <person name="Korhonen P.K."/>
            <person name="Jex A.R."/>
            <person name="Hall R.S."/>
            <person name="Safavi-Hemami H."/>
            <person name="Kaewkong W."/>
            <person name="Bertrand D."/>
            <person name="Gao S."/>
            <person name="Seet Q."/>
            <person name="Wongkham S."/>
            <person name="Teh B.T."/>
            <person name="Wongkham C."/>
            <person name="Intapan P.M."/>
            <person name="Maleewong W."/>
            <person name="Yang X."/>
            <person name="Hu M."/>
            <person name="Wang Z."/>
            <person name="Hofmann A."/>
            <person name="Sternberg P.W."/>
            <person name="Tan P."/>
            <person name="Wang J."/>
            <person name="Gasser R.B."/>
        </authorList>
    </citation>
    <scope>NUCLEOTIDE SEQUENCE [LARGE SCALE GENOMIC DNA]</scope>
</reference>